<protein>
    <submittedName>
        <fullName evidence="9">Undecaprenyl-phosphate glucose phosphotransferase</fullName>
        <ecNumber evidence="9">2.7.8.31</ecNumber>
    </submittedName>
</protein>
<name>A0ABY5GR77_9GAMM</name>
<proteinExistence type="inferred from homology"/>
<evidence type="ECO:0000313" key="9">
    <source>
        <dbReference type="EMBL" id="UTW02472.1"/>
    </source>
</evidence>
<dbReference type="Pfam" id="PF02397">
    <property type="entry name" value="Bac_transf"/>
    <property type="match status" value="1"/>
</dbReference>
<comment type="subcellular location">
    <subcellularLocation>
        <location evidence="1">Membrane</location>
        <topology evidence="1">Multi-pass membrane protein</topology>
    </subcellularLocation>
</comment>
<evidence type="ECO:0000256" key="6">
    <source>
        <dbReference type="ARBA" id="ARBA00023136"/>
    </source>
</evidence>
<gene>
    <name evidence="9" type="ORF">KDX31_14065</name>
</gene>
<evidence type="ECO:0000256" key="5">
    <source>
        <dbReference type="ARBA" id="ARBA00022989"/>
    </source>
</evidence>
<evidence type="ECO:0000256" key="2">
    <source>
        <dbReference type="ARBA" id="ARBA00006464"/>
    </source>
</evidence>
<accession>A0ABY5GR77</accession>
<evidence type="ECO:0000313" key="10">
    <source>
        <dbReference type="Proteomes" id="UP001059950"/>
    </source>
</evidence>
<dbReference type="NCBIfam" id="TIGR03023">
    <property type="entry name" value="WcaJ_sugtrans"/>
    <property type="match status" value="1"/>
</dbReference>
<dbReference type="InterPro" id="IPR003362">
    <property type="entry name" value="Bact_transf"/>
</dbReference>
<keyword evidence="4 7" id="KW-0812">Transmembrane</keyword>
<dbReference type="GO" id="GO:0089702">
    <property type="term" value="F:undecaprenyl-phosphate glucose phosphotransferase activity"/>
    <property type="evidence" value="ECO:0007669"/>
    <property type="project" value="UniProtKB-EC"/>
</dbReference>
<feature type="transmembrane region" description="Helical" evidence="7">
    <location>
        <begin position="121"/>
        <end position="143"/>
    </location>
</feature>
<organism evidence="9 10">
    <name type="scientific">Amphritea atlantica</name>
    <dbReference type="NCBI Taxonomy" id="355243"/>
    <lineage>
        <taxon>Bacteria</taxon>
        <taxon>Pseudomonadati</taxon>
        <taxon>Pseudomonadota</taxon>
        <taxon>Gammaproteobacteria</taxon>
        <taxon>Oceanospirillales</taxon>
        <taxon>Oceanospirillaceae</taxon>
        <taxon>Amphritea</taxon>
    </lineage>
</organism>
<dbReference type="PANTHER" id="PTHR30576:SF0">
    <property type="entry name" value="UNDECAPRENYL-PHOSPHATE N-ACETYLGALACTOSAMINYL 1-PHOSPHATE TRANSFERASE-RELATED"/>
    <property type="match status" value="1"/>
</dbReference>
<evidence type="ECO:0000256" key="4">
    <source>
        <dbReference type="ARBA" id="ARBA00022692"/>
    </source>
</evidence>
<evidence type="ECO:0000256" key="1">
    <source>
        <dbReference type="ARBA" id="ARBA00004141"/>
    </source>
</evidence>
<feature type="transmembrane region" description="Helical" evidence="7">
    <location>
        <begin position="26"/>
        <end position="49"/>
    </location>
</feature>
<feature type="domain" description="Bacterial sugar transferase" evidence="8">
    <location>
        <begin position="292"/>
        <end position="475"/>
    </location>
</feature>
<dbReference type="InterPro" id="IPR017473">
    <property type="entry name" value="Undecaprenyl-P_gluc_Ptfrase"/>
</dbReference>
<sequence length="480" mass="54398">MNEKVTLNSSGLMTHKRRLFNTNESILFWVQHCADLLIISATLFFFTFLKIGDIPANYRLLVVLSLFCVSVIYRRRGVYNRAYGFYKRAFRLLTGWFYVLLLLALIGFVTKNGESFSREVLLEWAVVGFVLQLISMIALGALYTHYKVIFPREIATLVIGTGDVAIKLVNNLNLDNSLADRVVGFVKSDDDLSAEDETENLPRPLLGRAENLRQVIKDYNIRRIYIALPVSESEIIEAMHIDLLDMNVDVIWVPDIFGLNLLNHSISEVAGMPLITLNESPVTSRRSHIVVKGVMDRVLAALALLLFSPLMLIIAILIKRESEGPVFFKQERHGLDGKIIQVWKFRSMHLHNDTEVKQATKGDSRVTRIGAFIRRTSIDELPQFINVLQGSMSLVGPRPHAVAHNDYYSDKVNAYLARHRIKPGITGLAQISGCRGETETLDKMEKRVELDLAYINNWSLGLDIKILIKTPLSLLSKEIY</sequence>
<keyword evidence="5 7" id="KW-1133">Transmembrane helix</keyword>
<evidence type="ECO:0000259" key="8">
    <source>
        <dbReference type="Pfam" id="PF02397"/>
    </source>
</evidence>
<dbReference type="Gene3D" id="3.40.50.720">
    <property type="entry name" value="NAD(P)-binding Rossmann-like Domain"/>
    <property type="match status" value="1"/>
</dbReference>
<feature type="transmembrane region" description="Helical" evidence="7">
    <location>
        <begin position="298"/>
        <end position="318"/>
    </location>
</feature>
<keyword evidence="10" id="KW-1185">Reference proteome</keyword>
<dbReference type="PANTHER" id="PTHR30576">
    <property type="entry name" value="COLANIC BIOSYNTHESIS UDP-GLUCOSE LIPID CARRIER TRANSFERASE"/>
    <property type="match status" value="1"/>
</dbReference>
<dbReference type="EC" id="2.7.8.31" evidence="9"/>
<keyword evidence="3 9" id="KW-0808">Transferase</keyword>
<evidence type="ECO:0000256" key="7">
    <source>
        <dbReference type="SAM" id="Phobius"/>
    </source>
</evidence>
<dbReference type="Proteomes" id="UP001059950">
    <property type="component" value="Chromosome"/>
</dbReference>
<evidence type="ECO:0000256" key="3">
    <source>
        <dbReference type="ARBA" id="ARBA00022679"/>
    </source>
</evidence>
<dbReference type="EMBL" id="CP073344">
    <property type="protein sequence ID" value="UTW02472.1"/>
    <property type="molecule type" value="Genomic_DNA"/>
</dbReference>
<dbReference type="NCBIfam" id="TIGR03025">
    <property type="entry name" value="EPS_sugtrans"/>
    <property type="match status" value="1"/>
</dbReference>
<dbReference type="Pfam" id="PF13727">
    <property type="entry name" value="CoA_binding_3"/>
    <property type="match status" value="1"/>
</dbReference>
<feature type="transmembrane region" description="Helical" evidence="7">
    <location>
        <begin position="89"/>
        <end position="109"/>
    </location>
</feature>
<reference evidence="9" key="1">
    <citation type="submission" date="2021-04" db="EMBL/GenBank/DDBJ databases">
        <title>Oceanospirillales bacteria with DddD are important DMSP degraders in coastal seawater.</title>
        <authorList>
            <person name="Liu J."/>
        </authorList>
    </citation>
    <scope>NUCLEOTIDE SEQUENCE</scope>
    <source>
        <strain evidence="9">GY6</strain>
    </source>
</reference>
<feature type="transmembrane region" description="Helical" evidence="7">
    <location>
        <begin position="55"/>
        <end position="73"/>
    </location>
</feature>
<comment type="similarity">
    <text evidence="2">Belongs to the bacterial sugar transferase family.</text>
</comment>
<dbReference type="InterPro" id="IPR017475">
    <property type="entry name" value="EPS_sugar_tfrase"/>
</dbReference>
<keyword evidence="6 7" id="KW-0472">Membrane</keyword>